<dbReference type="PROSITE" id="PS50003">
    <property type="entry name" value="PH_DOMAIN"/>
    <property type="match status" value="1"/>
</dbReference>
<feature type="domain" description="PH" evidence="1">
    <location>
        <begin position="63"/>
        <end position="182"/>
    </location>
</feature>
<dbReference type="PANTHER" id="PTHR47014">
    <property type="entry name" value="PLECKSTRIN HOMOLOGY DOMAIN-CONTAINING FAMILY S MEMBER 1"/>
    <property type="match status" value="1"/>
</dbReference>
<dbReference type="Pfam" id="PF00169">
    <property type="entry name" value="PH"/>
    <property type="match status" value="1"/>
</dbReference>
<dbReference type="InterPro" id="IPR001849">
    <property type="entry name" value="PH_domain"/>
</dbReference>
<dbReference type="InterPro" id="IPR011993">
    <property type="entry name" value="PH-like_dom_sf"/>
</dbReference>
<dbReference type="Proteomes" id="UP000752171">
    <property type="component" value="Unassembled WGS sequence"/>
</dbReference>
<dbReference type="SUPFAM" id="SSF50729">
    <property type="entry name" value="PH domain-like"/>
    <property type="match status" value="1"/>
</dbReference>
<protein>
    <submittedName>
        <fullName evidence="2">Pleckstrin homology domain-containing family S member 1-like isoform X1</fullName>
    </submittedName>
</protein>
<sequence>MSWLTVYLVCRQSAAGIICISHPLPHFSVHHPSQLNKWHHVISLTLHGKILHCLFYIHGTGEEELCSGYLYKSPPATLFKSQKSWKRRFFILKNIKTFCQLEYFESEEKTKSELLGAIDLSQVSLMLLRPETHTMWQWVHEHFKCSAASVLFMKVANRDYFFIGENSWEVEGWFHVLFNALNSRPHRLLDPKDSGGIRDISAPPESEHTDHRAEWRLDANKISKTVHCLRTSKR</sequence>
<dbReference type="Gene3D" id="2.30.29.30">
    <property type="entry name" value="Pleckstrin-homology domain (PH domain)/Phosphotyrosine-binding domain (PTB)"/>
    <property type="match status" value="1"/>
</dbReference>
<dbReference type="PANTHER" id="PTHR47014:SF1">
    <property type="entry name" value="PLECKSTRIN HOMOLOGY DOMAIN-CONTAINING FAMILY S MEMBER 1"/>
    <property type="match status" value="1"/>
</dbReference>
<organism evidence="2 3">
    <name type="scientific">Astyanax mexicanus</name>
    <name type="common">Blind cave fish</name>
    <name type="synonym">Astyanax fasciatus mexicanus</name>
    <dbReference type="NCBI Taxonomy" id="7994"/>
    <lineage>
        <taxon>Eukaryota</taxon>
        <taxon>Metazoa</taxon>
        <taxon>Chordata</taxon>
        <taxon>Craniata</taxon>
        <taxon>Vertebrata</taxon>
        <taxon>Euteleostomi</taxon>
        <taxon>Actinopterygii</taxon>
        <taxon>Neopterygii</taxon>
        <taxon>Teleostei</taxon>
        <taxon>Ostariophysi</taxon>
        <taxon>Characiformes</taxon>
        <taxon>Characoidei</taxon>
        <taxon>Acestrorhamphidae</taxon>
        <taxon>Acestrorhamphinae</taxon>
        <taxon>Astyanax</taxon>
    </lineage>
</organism>
<dbReference type="EMBL" id="JAICCE010000015">
    <property type="protein sequence ID" value="KAG9267898.1"/>
    <property type="molecule type" value="Genomic_DNA"/>
</dbReference>
<dbReference type="InterPro" id="IPR042986">
    <property type="entry name" value="PLEKHS1"/>
</dbReference>
<proteinExistence type="predicted"/>
<comment type="caution">
    <text evidence="2">The sequence shown here is derived from an EMBL/GenBank/DDBJ whole genome shotgun (WGS) entry which is preliminary data.</text>
</comment>
<name>A0A8T2L7G7_ASTMX</name>
<gene>
    <name evidence="2" type="primary">PLEKHS1</name>
    <name evidence="2" type="ORF">AMEX_G18773</name>
</gene>
<evidence type="ECO:0000313" key="3">
    <source>
        <dbReference type="Proteomes" id="UP000752171"/>
    </source>
</evidence>
<dbReference type="SMART" id="SM00233">
    <property type="entry name" value="PH"/>
    <property type="match status" value="1"/>
</dbReference>
<dbReference type="AlphaFoldDB" id="A0A8T2L7G7"/>
<accession>A0A8T2L7G7</accession>
<reference evidence="2 3" key="1">
    <citation type="submission" date="2021-07" db="EMBL/GenBank/DDBJ databases">
        <authorList>
            <person name="Imarazene B."/>
            <person name="Zahm M."/>
            <person name="Klopp C."/>
            <person name="Cabau C."/>
            <person name="Beille S."/>
            <person name="Jouanno E."/>
            <person name="Castinel A."/>
            <person name="Lluch J."/>
            <person name="Gil L."/>
            <person name="Kuchtly C."/>
            <person name="Lopez Roques C."/>
            <person name="Donnadieu C."/>
            <person name="Parrinello H."/>
            <person name="Journot L."/>
            <person name="Du K."/>
            <person name="Schartl M."/>
            <person name="Retaux S."/>
            <person name="Guiguen Y."/>
        </authorList>
    </citation>
    <scope>NUCLEOTIDE SEQUENCE [LARGE SCALE GENOMIC DNA]</scope>
    <source>
        <strain evidence="2">Pach_M1</strain>
        <tissue evidence="2">Testis</tissue>
    </source>
</reference>
<evidence type="ECO:0000313" key="2">
    <source>
        <dbReference type="EMBL" id="KAG9267898.1"/>
    </source>
</evidence>
<evidence type="ECO:0000259" key="1">
    <source>
        <dbReference type="PROSITE" id="PS50003"/>
    </source>
</evidence>